<feature type="chain" id="PRO_5005894253" evidence="2">
    <location>
        <begin position="20"/>
        <end position="482"/>
    </location>
</feature>
<dbReference type="Gene3D" id="3.40.390.10">
    <property type="entry name" value="Collagenase (Catalytic Domain)"/>
    <property type="match status" value="2"/>
</dbReference>
<protein>
    <submittedName>
        <fullName evidence="5">Peptidase_M13 domain-containing protein</fullName>
    </submittedName>
</protein>
<accession>A0A0N5BEM6</accession>
<keyword evidence="2" id="KW-0732">Signal</keyword>
<reference evidence="5" key="1">
    <citation type="submission" date="2017-02" db="UniProtKB">
        <authorList>
            <consortium name="WormBaseParasite"/>
        </authorList>
    </citation>
    <scope>IDENTIFICATION</scope>
</reference>
<dbReference type="InterPro" id="IPR000718">
    <property type="entry name" value="Peptidase_M13"/>
</dbReference>
<dbReference type="InterPro" id="IPR018497">
    <property type="entry name" value="Peptidase_M13_C"/>
</dbReference>
<dbReference type="PRINTS" id="PR00786">
    <property type="entry name" value="NEPRILYSIN"/>
</dbReference>
<dbReference type="GO" id="GO:0004222">
    <property type="term" value="F:metalloendopeptidase activity"/>
    <property type="evidence" value="ECO:0007669"/>
    <property type="project" value="InterPro"/>
</dbReference>
<dbReference type="Proteomes" id="UP000046392">
    <property type="component" value="Unplaced"/>
</dbReference>
<dbReference type="AlphaFoldDB" id="A0A0N5BEM6"/>
<evidence type="ECO:0000313" key="4">
    <source>
        <dbReference type="Proteomes" id="UP000046392"/>
    </source>
</evidence>
<name>A0A0N5BEM6_STREA</name>
<evidence type="ECO:0000259" key="3">
    <source>
        <dbReference type="Pfam" id="PF01431"/>
    </source>
</evidence>
<dbReference type="WBParaSite" id="SPAL_0000445000.1">
    <property type="protein sequence ID" value="SPAL_0000445000.1"/>
    <property type="gene ID" value="SPAL_0000445000"/>
</dbReference>
<dbReference type="InterPro" id="IPR024079">
    <property type="entry name" value="MetalloPept_cat_dom_sf"/>
</dbReference>
<proteinExistence type="inferred from homology"/>
<comment type="similarity">
    <text evidence="1">Belongs to the peptidase M13 family.</text>
</comment>
<dbReference type="Pfam" id="PF01431">
    <property type="entry name" value="Peptidase_M13"/>
    <property type="match status" value="1"/>
</dbReference>
<dbReference type="GO" id="GO:0016485">
    <property type="term" value="P:protein processing"/>
    <property type="evidence" value="ECO:0007669"/>
    <property type="project" value="TreeGrafter"/>
</dbReference>
<dbReference type="PROSITE" id="PS51885">
    <property type="entry name" value="NEPRILYSIN"/>
    <property type="match status" value="1"/>
</dbReference>
<feature type="signal peptide" evidence="2">
    <location>
        <begin position="1"/>
        <end position="19"/>
    </location>
</feature>
<evidence type="ECO:0000313" key="5">
    <source>
        <dbReference type="WBParaSite" id="SPAL_0000445000.1"/>
    </source>
</evidence>
<evidence type="ECO:0000256" key="1">
    <source>
        <dbReference type="ARBA" id="ARBA00007357"/>
    </source>
</evidence>
<keyword evidence="4" id="KW-1185">Reference proteome</keyword>
<organism evidence="4 5">
    <name type="scientific">Strongyloides papillosus</name>
    <name type="common">Intestinal threadworm</name>
    <dbReference type="NCBI Taxonomy" id="174720"/>
    <lineage>
        <taxon>Eukaryota</taxon>
        <taxon>Metazoa</taxon>
        <taxon>Ecdysozoa</taxon>
        <taxon>Nematoda</taxon>
        <taxon>Chromadorea</taxon>
        <taxon>Rhabditida</taxon>
        <taxon>Tylenchina</taxon>
        <taxon>Panagrolaimomorpha</taxon>
        <taxon>Strongyloidoidea</taxon>
        <taxon>Strongyloididae</taxon>
        <taxon>Strongyloides</taxon>
    </lineage>
</organism>
<feature type="domain" description="Peptidase M13 C-terminal" evidence="3">
    <location>
        <begin position="270"/>
        <end position="479"/>
    </location>
</feature>
<evidence type="ECO:0000256" key="2">
    <source>
        <dbReference type="SAM" id="SignalP"/>
    </source>
</evidence>
<dbReference type="PANTHER" id="PTHR11733">
    <property type="entry name" value="ZINC METALLOPROTEASE FAMILY M13 NEPRILYSIN-RELATED"/>
    <property type="match status" value="1"/>
</dbReference>
<sequence>MNILALILYFYVFPSASIGSLINELGKISRYYKPHVSSKSLREYVDLTVDPCDNIYKFSCGNWIKAKKVESKNVKSYYHTDLDSNFNKFVIEALDGKYNAESIAIKNIYNLIIKCSKLPDDKAKNCDQEVYEFGMYAFSSLFIVKNRVESEIINDDYIIIDDMVKRIKEEFRLLVEEKGDRIDNKTKDNLLRKLNEMEFVKNLDPFELSNTSLMEDCYKNIGVQYDDNIESVLETIKTYKSKFKDSSTLDPCNIKVFQYEKYLNAYVHSNAMYHPMYNKFMVNSEALKEPSFSRYFLSSLNYGFIGFTIAHEILHAFDNNNYHHHFIIPDVPIPIVSDELKEKFNEQSNCFIKQYDKQRESKATKNVDGKKTLSENIADNSGLKIVHRAYMKYLQSIGGEEPKVPGFENFTSEQLFFIIVGRNFCEHKSDEYFDESVTDKVHTPSEIRTNVALSNYEPFSSAFKCKLNSNMNPEHKCDLWLR</sequence>
<dbReference type="PANTHER" id="PTHR11733:SF167">
    <property type="entry name" value="FI17812P1-RELATED"/>
    <property type="match status" value="1"/>
</dbReference>
<dbReference type="GO" id="GO:0005886">
    <property type="term" value="C:plasma membrane"/>
    <property type="evidence" value="ECO:0007669"/>
    <property type="project" value="TreeGrafter"/>
</dbReference>
<dbReference type="SUPFAM" id="SSF55486">
    <property type="entry name" value="Metalloproteases ('zincins'), catalytic domain"/>
    <property type="match status" value="2"/>
</dbReference>